<reference evidence="3 4" key="1">
    <citation type="submission" date="2024-03" db="EMBL/GenBank/DDBJ databases">
        <title>Community enrichment and isolation of bacterial strains for fucoidan degradation.</title>
        <authorList>
            <person name="Sichert A."/>
        </authorList>
    </citation>
    <scope>NUCLEOTIDE SEQUENCE [LARGE SCALE GENOMIC DNA]</scope>
    <source>
        <strain evidence="3 4">AS62</strain>
    </source>
</reference>
<name>A0ABU9T4T0_9HYPH</name>
<dbReference type="Gene3D" id="1.20.1270.180">
    <property type="match status" value="1"/>
</dbReference>
<comment type="caution">
    <text evidence="3">The sequence shown here is derived from an EMBL/GenBank/DDBJ whole genome shotgun (WGS) entry which is preliminary data.</text>
</comment>
<evidence type="ECO:0000313" key="4">
    <source>
        <dbReference type="Proteomes" id="UP001477870"/>
    </source>
</evidence>
<evidence type="ECO:0000259" key="2">
    <source>
        <dbReference type="Pfam" id="PF07007"/>
    </source>
</evidence>
<keyword evidence="4" id="KW-1185">Reference proteome</keyword>
<dbReference type="RefSeq" id="WP_342847658.1">
    <property type="nucleotide sequence ID" value="NZ_JBBMQO010000003.1"/>
</dbReference>
<evidence type="ECO:0000256" key="1">
    <source>
        <dbReference type="SAM" id="SignalP"/>
    </source>
</evidence>
<dbReference type="PANTHER" id="PTHR39176:SF1">
    <property type="entry name" value="PERIPLASMIC PROTEIN"/>
    <property type="match status" value="1"/>
</dbReference>
<dbReference type="InterPro" id="IPR009739">
    <property type="entry name" value="LprI-like_N"/>
</dbReference>
<keyword evidence="1" id="KW-0732">Signal</keyword>
<gene>
    <name evidence="3" type="ORF">WNY59_06045</name>
</gene>
<feature type="domain" description="Lysozyme inhibitor LprI-like N-terminal" evidence="2">
    <location>
        <begin position="27"/>
        <end position="130"/>
    </location>
</feature>
<feature type="chain" id="PRO_5045923705" evidence="1">
    <location>
        <begin position="23"/>
        <end position="137"/>
    </location>
</feature>
<dbReference type="Pfam" id="PF07007">
    <property type="entry name" value="LprI"/>
    <property type="match status" value="1"/>
</dbReference>
<dbReference type="EMBL" id="JBBMQO010000003">
    <property type="protein sequence ID" value="MEM5501145.1"/>
    <property type="molecule type" value="Genomic_DNA"/>
</dbReference>
<dbReference type="PANTHER" id="PTHR39176">
    <property type="entry name" value="PERIPLASMIC PROTEIN-RELATED"/>
    <property type="match status" value="1"/>
</dbReference>
<evidence type="ECO:0000313" key="3">
    <source>
        <dbReference type="EMBL" id="MEM5501145.1"/>
    </source>
</evidence>
<dbReference type="Proteomes" id="UP001477870">
    <property type="component" value="Unassembled WGS sequence"/>
</dbReference>
<sequence>MIRTILATALLALMNTITPALSQDVDCDNAETQFDMNHCSGLEFKEADNALNEAWSSARAAMKSIDKNNQEFEPDEPSAADNLLKAQRAWIDYRNGQCAAEAAQYAGGSIQPLIRNTCLAGMTKKRTDELQQMIVDR</sequence>
<accession>A0ABU9T4T0</accession>
<organism evidence="3 4">
    <name type="scientific">Ahrensia kielensis</name>
    <dbReference type="NCBI Taxonomy" id="76980"/>
    <lineage>
        <taxon>Bacteria</taxon>
        <taxon>Pseudomonadati</taxon>
        <taxon>Pseudomonadota</taxon>
        <taxon>Alphaproteobacteria</taxon>
        <taxon>Hyphomicrobiales</taxon>
        <taxon>Ahrensiaceae</taxon>
        <taxon>Ahrensia</taxon>
    </lineage>
</organism>
<protein>
    <submittedName>
        <fullName evidence="3">Lysozyme inhibitor LprI family protein</fullName>
    </submittedName>
</protein>
<feature type="signal peptide" evidence="1">
    <location>
        <begin position="1"/>
        <end position="22"/>
    </location>
</feature>
<proteinExistence type="predicted"/>